<accession>G4TLP1</accession>
<organism evidence="1 2">
    <name type="scientific">Serendipita indica (strain DSM 11827)</name>
    <name type="common">Root endophyte fungus</name>
    <name type="synonym">Piriformospora indica</name>
    <dbReference type="NCBI Taxonomy" id="1109443"/>
    <lineage>
        <taxon>Eukaryota</taxon>
        <taxon>Fungi</taxon>
        <taxon>Dikarya</taxon>
        <taxon>Basidiomycota</taxon>
        <taxon>Agaricomycotina</taxon>
        <taxon>Agaricomycetes</taxon>
        <taxon>Sebacinales</taxon>
        <taxon>Serendipitaceae</taxon>
        <taxon>Serendipita</taxon>
    </lineage>
</organism>
<keyword evidence="2" id="KW-1185">Reference proteome</keyword>
<dbReference type="InParanoid" id="G4TLP1"/>
<name>G4TLP1_SERID</name>
<reference evidence="1 2" key="1">
    <citation type="journal article" date="2011" name="PLoS Pathog.">
        <title>Endophytic Life Strategies Decoded by Genome and Transcriptome Analyses of the Mutualistic Root Symbiont Piriformospora indica.</title>
        <authorList>
            <person name="Zuccaro A."/>
            <person name="Lahrmann U."/>
            <person name="Guldener U."/>
            <person name="Langen G."/>
            <person name="Pfiffi S."/>
            <person name="Biedenkopf D."/>
            <person name="Wong P."/>
            <person name="Samans B."/>
            <person name="Grimm C."/>
            <person name="Basiewicz M."/>
            <person name="Murat C."/>
            <person name="Martin F."/>
            <person name="Kogel K.H."/>
        </authorList>
    </citation>
    <scope>NUCLEOTIDE SEQUENCE [LARGE SCALE GENOMIC DNA]</scope>
    <source>
        <strain evidence="1 2">DSM 11827</strain>
    </source>
</reference>
<evidence type="ECO:0000313" key="1">
    <source>
        <dbReference type="EMBL" id="CCA72236.1"/>
    </source>
</evidence>
<dbReference type="HOGENOM" id="CLU_538738_0_0_1"/>
<sequence length="506" mass="57205">MTLLSIKESEMWSEKEQVITDFQNSLSRVKSVVFRQQSNKEEAVYAIQDAQASLDHLVTSLHMITGLVAEVTHSASQKKRRLRSFTRIPTEIWREIFRQVTSQFGESIPNLINEGNLQRDRTWSHPVILGSVCRSWRSIVSHDSEVWRNFVLLIDSGGRYSEKIFYHYLRQAGNRFKEFGIACTFAISTDIRHRVGILLESIEHIAKLHYSVNSIDNHLLWHLPPLTALHIHGNYNGALSLKAGDTISYLEVERVKAALCQQVLSRLTHLSVTSRVARHLDSLSVLLRASAASLQILELNSPPIIRTHSRSVVRLPRLDLMQASLYNFVAYLGSRFILSSIQSLIIVPLGTISFGFGVTVEQIRSNQNIPTHLERLVLLHGYSEGEIHLIMEYMRYCTSIKTLAVSGGSVERILTALGDTADALSIIISLEITSYEGTLENIERIFAAAPHLNEERRREDGMDIEEPRTISPFSQLAHISFNNCPLITPEMAQRLNKTMCQVGDQA</sequence>
<evidence type="ECO:0008006" key="3">
    <source>
        <dbReference type="Google" id="ProtNLM"/>
    </source>
</evidence>
<dbReference type="AlphaFoldDB" id="G4TLP1"/>
<dbReference type="EMBL" id="CAFZ01000154">
    <property type="protein sequence ID" value="CCA72236.1"/>
    <property type="molecule type" value="Genomic_DNA"/>
</dbReference>
<proteinExistence type="predicted"/>
<protein>
    <recommendedName>
        <fullName evidence="3">F-box domain-containing protein</fullName>
    </recommendedName>
</protein>
<comment type="caution">
    <text evidence="1">The sequence shown here is derived from an EMBL/GenBank/DDBJ whole genome shotgun (WGS) entry which is preliminary data.</text>
</comment>
<dbReference type="Gene3D" id="1.20.1280.50">
    <property type="match status" value="1"/>
</dbReference>
<dbReference type="Proteomes" id="UP000007148">
    <property type="component" value="Unassembled WGS sequence"/>
</dbReference>
<evidence type="ECO:0000313" key="2">
    <source>
        <dbReference type="Proteomes" id="UP000007148"/>
    </source>
</evidence>
<gene>
    <name evidence="1" type="ORF">PIIN_06170</name>
</gene>